<name>A0A9N9BBB5_9GLOM</name>
<comment type="caution">
    <text evidence="1">The sequence shown here is derived from an EMBL/GenBank/DDBJ whole genome shotgun (WGS) entry which is preliminary data.</text>
</comment>
<dbReference type="OrthoDB" id="2388771at2759"/>
<evidence type="ECO:0000313" key="1">
    <source>
        <dbReference type="EMBL" id="CAG8557550.1"/>
    </source>
</evidence>
<gene>
    <name evidence="1" type="ORF">DEBURN_LOCUS7417</name>
</gene>
<dbReference type="Proteomes" id="UP000789706">
    <property type="component" value="Unassembled WGS sequence"/>
</dbReference>
<dbReference type="EMBL" id="CAJVPK010000893">
    <property type="protein sequence ID" value="CAG8557550.1"/>
    <property type="molecule type" value="Genomic_DNA"/>
</dbReference>
<keyword evidence="2" id="KW-1185">Reference proteome</keyword>
<accession>A0A9N9BBB5</accession>
<sequence>MKLQFLLQTSSAATQVLTNPELLGIIISHIEYDDINSLYSFSLVNKFWCKIGIPYLWKSPLSLNLLNITKIIPIYISCLDKLTKQKLSQLLKHDYNKRENILIESIYNNHIYNSQNNNHNNHNNHNHNFQLSRINENLRNIRNSFINLLRSNYLFTKPSTFNYLEFINEINLHSLYKLIFEWLSDLYSNATIINYIIDDTNSLINSINTNIQNINYNNNIINDQTLILTQQFFNFFINNSNHLQHLKFEDFYNSPLTLIQSFVSDNNNDQQKLQSQLSKLKSLDLQLININPDLISKFNSYNTHQLHTISLKSKYERVPPNFSLLIEKQEGLKILLLENVRIDIPTFVSINSQYLSLGNLSLINVIVNSSDALKKLSRCINLHTLRIEFNKEIPETYNNLSRLWNLQFPILNKLIIIGNISKNDLENYNFENDILKFFGINSKCYDYSTKTNSYSPRLLGEIQLPRLSELKGLRYLKHLDLEMKFTSVQISHLLDMWNKVPLIHLNYLCKDDVSDHHSILSKFSQSLNQQRLYKVDIKDSPYWYDNTTYRIDLDLYHCCI</sequence>
<proteinExistence type="predicted"/>
<evidence type="ECO:0000313" key="2">
    <source>
        <dbReference type="Proteomes" id="UP000789706"/>
    </source>
</evidence>
<protein>
    <submittedName>
        <fullName evidence="1">320_t:CDS:1</fullName>
    </submittedName>
</protein>
<organism evidence="1 2">
    <name type="scientific">Diversispora eburnea</name>
    <dbReference type="NCBI Taxonomy" id="1213867"/>
    <lineage>
        <taxon>Eukaryota</taxon>
        <taxon>Fungi</taxon>
        <taxon>Fungi incertae sedis</taxon>
        <taxon>Mucoromycota</taxon>
        <taxon>Glomeromycotina</taxon>
        <taxon>Glomeromycetes</taxon>
        <taxon>Diversisporales</taxon>
        <taxon>Diversisporaceae</taxon>
        <taxon>Diversispora</taxon>
    </lineage>
</organism>
<reference evidence="1" key="1">
    <citation type="submission" date="2021-06" db="EMBL/GenBank/DDBJ databases">
        <authorList>
            <person name="Kallberg Y."/>
            <person name="Tangrot J."/>
            <person name="Rosling A."/>
        </authorList>
    </citation>
    <scope>NUCLEOTIDE SEQUENCE</scope>
    <source>
        <strain evidence="1">AZ414A</strain>
    </source>
</reference>
<dbReference type="AlphaFoldDB" id="A0A9N9BBB5"/>